<dbReference type="AlphaFoldDB" id="A0A6M3IKT6"/>
<name>A0A6M3IKT6_9ZZZZ</name>
<organism evidence="1">
    <name type="scientific">viral metagenome</name>
    <dbReference type="NCBI Taxonomy" id="1070528"/>
    <lineage>
        <taxon>unclassified sequences</taxon>
        <taxon>metagenomes</taxon>
        <taxon>organismal metagenomes</taxon>
    </lineage>
</organism>
<proteinExistence type="predicted"/>
<evidence type="ECO:0008006" key="2">
    <source>
        <dbReference type="Google" id="ProtNLM"/>
    </source>
</evidence>
<dbReference type="EMBL" id="MT141248">
    <property type="protein sequence ID" value="QJA56992.1"/>
    <property type="molecule type" value="Genomic_DNA"/>
</dbReference>
<reference evidence="1" key="1">
    <citation type="submission" date="2020-03" db="EMBL/GenBank/DDBJ databases">
        <title>The deep terrestrial virosphere.</title>
        <authorList>
            <person name="Holmfeldt K."/>
            <person name="Nilsson E."/>
            <person name="Simone D."/>
            <person name="Lopez-Fernandez M."/>
            <person name="Wu X."/>
            <person name="de Brujin I."/>
            <person name="Lundin D."/>
            <person name="Andersson A."/>
            <person name="Bertilsson S."/>
            <person name="Dopson M."/>
        </authorList>
    </citation>
    <scope>NUCLEOTIDE SEQUENCE</scope>
    <source>
        <strain evidence="1">MM415B01747</strain>
    </source>
</reference>
<accession>A0A6M3IKT6</accession>
<sequence>MYWKQHRAYKDDPMSNTDTWKEELPEKGILSGIILQFHMTNANLIKGYYKARLIDHLTKIEVTDGGTETMASLTGQEFKAQNFYDEGKIDHEMAILFDTNVQRTTVYIPFGRHFKDPDYMLDLGAWDSVYLELTNDLTTTYCADKAAKVDVQLVLAEDLGMAPANYIKNYEWRNNKPKADAQYVYHKLPTRDVIRRVMVQTDPDLNTVGSAVSDPKGDSFNLKFTFREGSEVVWDHRPKDIMKANALDYGLVKTRGRYYQSTSQYIDTAVGYVANEHFAYMSHTASSTITAVGAMQESNDRFQVLREISAGTNAPQMIDMQTVGVGYYHTMVLFDAGLKSVDQYLNPGKEGDVKGPVDIEWYGHTDDHTLRTCLSVPMPQGEA</sequence>
<protein>
    <recommendedName>
        <fullName evidence="2">Major capsid protein</fullName>
    </recommendedName>
</protein>
<evidence type="ECO:0000313" key="1">
    <source>
        <dbReference type="EMBL" id="QJA56992.1"/>
    </source>
</evidence>
<gene>
    <name evidence="1" type="ORF">MM415B01747_0019</name>
</gene>